<protein>
    <recommendedName>
        <fullName evidence="2">Swiss Army Knife RNA repair protein HAD domain-containing protein</fullName>
    </recommendedName>
</protein>
<feature type="compositionally biased region" description="Basic and acidic residues" evidence="1">
    <location>
        <begin position="268"/>
        <end position="277"/>
    </location>
</feature>
<evidence type="ECO:0000313" key="3">
    <source>
        <dbReference type="EMBL" id="KAL0488469.1"/>
    </source>
</evidence>
<dbReference type="Pfam" id="PF10307">
    <property type="entry name" value="HAD_SAK_1"/>
    <property type="match status" value="1"/>
</dbReference>
<proteinExistence type="predicted"/>
<feature type="compositionally biased region" description="Polar residues" evidence="1">
    <location>
        <begin position="22"/>
        <end position="35"/>
    </location>
</feature>
<name>A0AAW2ZGI6_9EUKA</name>
<reference evidence="3 4" key="1">
    <citation type="submission" date="2024-03" db="EMBL/GenBank/DDBJ databases">
        <title>The Acrasis kona genome and developmental transcriptomes reveal deep origins of eukaryotic multicellular pathways.</title>
        <authorList>
            <person name="Sheikh S."/>
            <person name="Fu C.-J."/>
            <person name="Brown M.W."/>
            <person name="Baldauf S.L."/>
        </authorList>
    </citation>
    <scope>NUCLEOTIDE SEQUENCE [LARGE SCALE GENOMIC DNA]</scope>
    <source>
        <strain evidence="3 4">ATCC MYA-3509</strain>
    </source>
</reference>
<gene>
    <name evidence="3" type="ORF">AKO1_015635</name>
</gene>
<evidence type="ECO:0000259" key="2">
    <source>
        <dbReference type="Pfam" id="PF10307"/>
    </source>
</evidence>
<feature type="region of interest" description="Disordered" evidence="1">
    <location>
        <begin position="1"/>
        <end position="35"/>
    </location>
</feature>
<dbReference type="InterPro" id="IPR018812">
    <property type="entry name" value="SAK_HAD"/>
</dbReference>
<keyword evidence="4" id="KW-1185">Reference proteome</keyword>
<evidence type="ECO:0000256" key="1">
    <source>
        <dbReference type="SAM" id="MobiDB-lite"/>
    </source>
</evidence>
<dbReference type="AlphaFoldDB" id="A0AAW2ZGI6"/>
<comment type="caution">
    <text evidence="3">The sequence shown here is derived from an EMBL/GenBank/DDBJ whole genome shotgun (WGS) entry which is preliminary data.</text>
</comment>
<accession>A0AAW2ZGI6</accession>
<organism evidence="3 4">
    <name type="scientific">Acrasis kona</name>
    <dbReference type="NCBI Taxonomy" id="1008807"/>
    <lineage>
        <taxon>Eukaryota</taxon>
        <taxon>Discoba</taxon>
        <taxon>Heterolobosea</taxon>
        <taxon>Tetramitia</taxon>
        <taxon>Eutetramitia</taxon>
        <taxon>Acrasidae</taxon>
        <taxon>Acrasis</taxon>
    </lineage>
</organism>
<sequence>MSSMIEVNGKKSSYRKRKNIAKGSNTPRSKVENKTQQNNVTLTSNNDPVQVNQHENITEIRKLLEPATIKSLQIFDFDATLFNTPCPEEGHPLYLKQTGNQWPHNGWWRCPESLMEPFNIQPGPAFEAFFQHIKLPNTHTIVMTGRSCTLKNAVINVLTANNALPASVVMKPDLDGYISTLHYKLKAIQEEADKLPNLEKILLWEDRFEHAERFNRTRIKVRGDTNIHMNVYYVQPDKTTLLSPRFNHHSSAGQRGRGGHSYRGRGSIHYDTKEHTHYQHPNHTHQHHGRGRGRGRGNHQDTHHHYRGRGRGRGNNQERITNDSLPTDPTTLST</sequence>
<feature type="compositionally biased region" description="Basic residues" evidence="1">
    <location>
        <begin position="278"/>
        <end position="297"/>
    </location>
</feature>
<evidence type="ECO:0000313" key="4">
    <source>
        <dbReference type="Proteomes" id="UP001431209"/>
    </source>
</evidence>
<feature type="compositionally biased region" description="Polar residues" evidence="1">
    <location>
        <begin position="315"/>
        <end position="334"/>
    </location>
</feature>
<feature type="domain" description="Swiss Army Knife RNA repair protein HAD" evidence="2">
    <location>
        <begin position="133"/>
        <end position="241"/>
    </location>
</feature>
<dbReference type="Proteomes" id="UP001431209">
    <property type="component" value="Unassembled WGS sequence"/>
</dbReference>
<dbReference type="EMBL" id="JAOPGA020001439">
    <property type="protein sequence ID" value="KAL0488469.1"/>
    <property type="molecule type" value="Genomic_DNA"/>
</dbReference>
<feature type="region of interest" description="Disordered" evidence="1">
    <location>
        <begin position="243"/>
        <end position="334"/>
    </location>
</feature>